<organism evidence="1 2">
    <name type="scientific">Candidatus Daviesbacteria bacterium GW2011_GWB1_41_5</name>
    <dbReference type="NCBI Taxonomy" id="1618429"/>
    <lineage>
        <taxon>Bacteria</taxon>
        <taxon>Candidatus Daviesiibacteriota</taxon>
    </lineage>
</organism>
<evidence type="ECO:0000313" key="2">
    <source>
        <dbReference type="Proteomes" id="UP000034753"/>
    </source>
</evidence>
<dbReference type="Pfam" id="PF24434">
    <property type="entry name" value="DUF7557"/>
    <property type="match status" value="1"/>
</dbReference>
<sequence length="70" mass="8145">MKITTIQLSEETKNNISSFGSKGESYDDILKRIYSMAVKTQLREFLMSSKNTVSIEEARKQVEKEWPRSK</sequence>
<dbReference type="InterPro" id="IPR055979">
    <property type="entry name" value="DUF7557"/>
</dbReference>
<reference evidence="1 2" key="1">
    <citation type="journal article" date="2015" name="Nature">
        <title>rRNA introns, odd ribosomes, and small enigmatic genomes across a large radiation of phyla.</title>
        <authorList>
            <person name="Brown C.T."/>
            <person name="Hug L.A."/>
            <person name="Thomas B.C."/>
            <person name="Sharon I."/>
            <person name="Castelle C.J."/>
            <person name="Singh A."/>
            <person name="Wilkins M.J."/>
            <person name="Williams K.H."/>
            <person name="Banfield J.F."/>
        </authorList>
    </citation>
    <scope>NUCLEOTIDE SEQUENCE [LARGE SCALE GENOMIC DNA]</scope>
</reference>
<evidence type="ECO:0000313" key="1">
    <source>
        <dbReference type="EMBL" id="KKS11111.1"/>
    </source>
</evidence>
<dbReference type="AlphaFoldDB" id="A0A0G0YND7"/>
<dbReference type="Proteomes" id="UP000034753">
    <property type="component" value="Unassembled WGS sequence"/>
</dbReference>
<name>A0A0G0YND7_9BACT</name>
<dbReference type="EMBL" id="LCBN01000084">
    <property type="protein sequence ID" value="KKS11111.1"/>
    <property type="molecule type" value="Genomic_DNA"/>
</dbReference>
<gene>
    <name evidence="1" type="ORF">UU67_C0084G0008</name>
</gene>
<comment type="caution">
    <text evidence="1">The sequence shown here is derived from an EMBL/GenBank/DDBJ whole genome shotgun (WGS) entry which is preliminary data.</text>
</comment>
<accession>A0A0G0YND7</accession>
<proteinExistence type="predicted"/>
<protein>
    <submittedName>
        <fullName evidence="1">Uncharacterized protein</fullName>
    </submittedName>
</protein>